<dbReference type="EMBL" id="GGEC01000699">
    <property type="protein sequence ID" value="MBW81182.1"/>
    <property type="molecule type" value="Transcribed_RNA"/>
</dbReference>
<sequence>MHLVVSCCGRTWKLEISSRVLILFYSMTSNLGLNHLNDQTEKSRAPGNFRAQEFIPSC</sequence>
<reference evidence="1" key="1">
    <citation type="submission" date="2018-02" db="EMBL/GenBank/DDBJ databases">
        <title>Rhizophora mucronata_Transcriptome.</title>
        <authorList>
            <person name="Meera S.P."/>
            <person name="Sreeshan A."/>
            <person name="Augustine A."/>
        </authorList>
    </citation>
    <scope>NUCLEOTIDE SEQUENCE</scope>
    <source>
        <tissue evidence="1">Leaf</tissue>
    </source>
</reference>
<dbReference type="AlphaFoldDB" id="A0A2P2IIZ8"/>
<accession>A0A2P2IIZ8</accession>
<evidence type="ECO:0000313" key="1">
    <source>
        <dbReference type="EMBL" id="MBW81182.1"/>
    </source>
</evidence>
<proteinExistence type="predicted"/>
<protein>
    <submittedName>
        <fullName evidence="1">Uncharacterized protein</fullName>
    </submittedName>
</protein>
<organism evidence="1">
    <name type="scientific">Rhizophora mucronata</name>
    <name type="common">Asiatic mangrove</name>
    <dbReference type="NCBI Taxonomy" id="61149"/>
    <lineage>
        <taxon>Eukaryota</taxon>
        <taxon>Viridiplantae</taxon>
        <taxon>Streptophyta</taxon>
        <taxon>Embryophyta</taxon>
        <taxon>Tracheophyta</taxon>
        <taxon>Spermatophyta</taxon>
        <taxon>Magnoliopsida</taxon>
        <taxon>eudicotyledons</taxon>
        <taxon>Gunneridae</taxon>
        <taxon>Pentapetalae</taxon>
        <taxon>rosids</taxon>
        <taxon>fabids</taxon>
        <taxon>Malpighiales</taxon>
        <taxon>Rhizophoraceae</taxon>
        <taxon>Rhizophora</taxon>
    </lineage>
</organism>
<name>A0A2P2IIZ8_RHIMU</name>